<reference evidence="3" key="1">
    <citation type="journal article" date="2020" name="MBio">
        <title>Horizontal gene transfer to a defensive symbiont with a reduced genome amongst a multipartite beetle microbiome.</title>
        <authorList>
            <person name="Waterworth S.C."/>
            <person name="Florez L.V."/>
            <person name="Rees E.R."/>
            <person name="Hertweck C."/>
            <person name="Kaltenpoth M."/>
            <person name="Kwan J.C."/>
        </authorList>
    </citation>
    <scope>NUCLEOTIDE SEQUENCE [LARGE SCALE GENOMIC DNA]</scope>
</reference>
<protein>
    <recommendedName>
        <fullName evidence="1">YqaJ viral recombinase domain-containing protein</fullName>
    </recommendedName>
</protein>
<dbReference type="SUPFAM" id="SSF52980">
    <property type="entry name" value="Restriction endonuclease-like"/>
    <property type="match status" value="1"/>
</dbReference>
<dbReference type="InterPro" id="IPR019080">
    <property type="entry name" value="YqaJ_viral_recombinase"/>
</dbReference>
<dbReference type="InterPro" id="IPR011335">
    <property type="entry name" value="Restrct_endonuc-II-like"/>
</dbReference>
<proteinExistence type="predicted"/>
<evidence type="ECO:0000313" key="2">
    <source>
        <dbReference type="EMBL" id="KAF1011202.1"/>
    </source>
</evidence>
<evidence type="ECO:0000313" key="3">
    <source>
        <dbReference type="Proteomes" id="UP000490535"/>
    </source>
</evidence>
<dbReference type="AlphaFoldDB" id="A0A833P9Q6"/>
<dbReference type="Pfam" id="PF09588">
    <property type="entry name" value="YqaJ"/>
    <property type="match status" value="1"/>
</dbReference>
<name>A0A833P9Q6_ACIBZ</name>
<sequence length="247" mass="27572">MNILQRSDDWHADRCGKVTASRVKDIDAKPKTGKALNALGLTILTERLTGVQEETPTTKAMQWGIDQEPYAVAAYENDTGNFVISTGLIDHPSIENCGASPDGLVGKDGQIEVKCPTPSVHLNTLLLQEVPSEYLPQITLQLACTRREWCDFVSYCPLLPEHLKIVVIRVFAKDLDIAGIEMAVIKFNQIIFKAMQGLEFLKANHELMGLENGQMEFFNWTDDGKKNITADFKFGKDVIRSEVTEED</sequence>
<dbReference type="PANTHER" id="PTHR46609">
    <property type="entry name" value="EXONUCLEASE, PHAGE-TYPE/RECB, C-TERMINAL DOMAIN-CONTAINING PROTEIN"/>
    <property type="match status" value="1"/>
</dbReference>
<dbReference type="PANTHER" id="PTHR46609:SF6">
    <property type="entry name" value="EXONUCLEASE, PHAGE-TYPE_RECB, C-TERMINAL DOMAIN-CONTAINING PROTEIN-RELATED"/>
    <property type="match status" value="1"/>
</dbReference>
<feature type="domain" description="YqaJ viral recombinase" evidence="1">
    <location>
        <begin position="9"/>
        <end position="147"/>
    </location>
</feature>
<dbReference type="Gene3D" id="3.90.320.10">
    <property type="match status" value="1"/>
</dbReference>
<evidence type="ECO:0000259" key="1">
    <source>
        <dbReference type="Pfam" id="PF09588"/>
    </source>
</evidence>
<accession>A0A833P9Q6</accession>
<dbReference type="CDD" id="cd22343">
    <property type="entry name" value="PDDEXK_lambda_exonuclease-like"/>
    <property type="match status" value="1"/>
</dbReference>
<comment type="caution">
    <text evidence="2">The sequence shown here is derived from an EMBL/GenBank/DDBJ whole genome shotgun (WGS) entry which is preliminary data.</text>
</comment>
<dbReference type="EMBL" id="WNDP01000296">
    <property type="protein sequence ID" value="KAF1011202.1"/>
    <property type="molecule type" value="Genomic_DNA"/>
</dbReference>
<dbReference type="InterPro" id="IPR051703">
    <property type="entry name" value="NF-kappa-B_Signaling_Reg"/>
</dbReference>
<gene>
    <name evidence="2" type="ORF">GAK29_04982</name>
</gene>
<dbReference type="Proteomes" id="UP000490535">
    <property type="component" value="Unassembled WGS sequence"/>
</dbReference>
<organism evidence="2 3">
    <name type="scientific">Acinetobacter bereziniae</name>
    <name type="common">Acinetobacter genomosp. 10</name>
    <dbReference type="NCBI Taxonomy" id="106648"/>
    <lineage>
        <taxon>Bacteria</taxon>
        <taxon>Pseudomonadati</taxon>
        <taxon>Pseudomonadota</taxon>
        <taxon>Gammaproteobacteria</taxon>
        <taxon>Moraxellales</taxon>
        <taxon>Moraxellaceae</taxon>
        <taxon>Acinetobacter</taxon>
    </lineage>
</organism>
<dbReference type="InterPro" id="IPR011604">
    <property type="entry name" value="PDDEXK-like_dom_sf"/>
</dbReference>